<organism evidence="8 9">
    <name type="scientific">Fusarium zealandicum</name>
    <dbReference type="NCBI Taxonomy" id="1053134"/>
    <lineage>
        <taxon>Eukaryota</taxon>
        <taxon>Fungi</taxon>
        <taxon>Dikarya</taxon>
        <taxon>Ascomycota</taxon>
        <taxon>Pezizomycotina</taxon>
        <taxon>Sordariomycetes</taxon>
        <taxon>Hypocreomycetidae</taxon>
        <taxon>Hypocreales</taxon>
        <taxon>Nectriaceae</taxon>
        <taxon>Fusarium</taxon>
        <taxon>Fusarium staphyleae species complex</taxon>
    </lineage>
</organism>
<dbReference type="PANTHER" id="PTHR15272">
    <property type="entry name" value="CHROMATIN ASSEMBLY FACTOR 1 SUBUNIT A CAF-1 SUBUNIT A"/>
    <property type="match status" value="1"/>
</dbReference>
<evidence type="ECO:0000259" key="6">
    <source>
        <dbReference type="Pfam" id="PF12253"/>
    </source>
</evidence>
<reference evidence="8" key="1">
    <citation type="journal article" date="2020" name="BMC Genomics">
        <title>Correction to: Identification and distribution of gene clusters required for synthesis of sphingolipid metabolism inhibitors in diverse species of the filamentous fungus Fusarium.</title>
        <authorList>
            <person name="Kim H.S."/>
            <person name="Lohmar J.M."/>
            <person name="Busman M."/>
            <person name="Brown D.W."/>
            <person name="Naumann T.A."/>
            <person name="Divon H.H."/>
            <person name="Lysoe E."/>
            <person name="Uhlig S."/>
            <person name="Proctor R.H."/>
        </authorList>
    </citation>
    <scope>NUCLEOTIDE SEQUENCE</scope>
    <source>
        <strain evidence="8">NRRL 22465</strain>
    </source>
</reference>
<dbReference type="GO" id="GO:0006334">
    <property type="term" value="P:nucleosome assembly"/>
    <property type="evidence" value="ECO:0007669"/>
    <property type="project" value="TreeGrafter"/>
</dbReference>
<dbReference type="AlphaFoldDB" id="A0A8H4UQ83"/>
<evidence type="ECO:0000256" key="2">
    <source>
        <dbReference type="ARBA" id="ARBA00022763"/>
    </source>
</evidence>
<evidence type="ECO:0000259" key="7">
    <source>
        <dbReference type="Pfam" id="PF21796"/>
    </source>
</evidence>
<feature type="region of interest" description="Disordered" evidence="5">
    <location>
        <begin position="400"/>
        <end position="433"/>
    </location>
</feature>
<dbReference type="GO" id="GO:0033186">
    <property type="term" value="C:CAF-1 complex"/>
    <property type="evidence" value="ECO:0007669"/>
    <property type="project" value="TreeGrafter"/>
</dbReference>
<evidence type="ECO:0000313" key="9">
    <source>
        <dbReference type="Proteomes" id="UP000635477"/>
    </source>
</evidence>
<gene>
    <name evidence="8" type="ORF">FZEAL_3111</name>
</gene>
<name>A0A8H4UQ83_9HYPO</name>
<dbReference type="PANTHER" id="PTHR15272:SF0">
    <property type="entry name" value="CHROMATIN ASSEMBLY FACTOR 1 SUBUNIT A"/>
    <property type="match status" value="1"/>
</dbReference>
<dbReference type="GO" id="GO:0006281">
    <property type="term" value="P:DNA repair"/>
    <property type="evidence" value="ECO:0007669"/>
    <property type="project" value="UniProtKB-KW"/>
</dbReference>
<evidence type="ECO:0000256" key="3">
    <source>
        <dbReference type="ARBA" id="ARBA00023204"/>
    </source>
</evidence>
<feature type="compositionally biased region" description="Polar residues" evidence="5">
    <location>
        <begin position="60"/>
        <end position="81"/>
    </location>
</feature>
<evidence type="ECO:0000313" key="8">
    <source>
        <dbReference type="EMBL" id="KAF4980996.1"/>
    </source>
</evidence>
<feature type="compositionally biased region" description="Basic and acidic residues" evidence="5">
    <location>
        <begin position="15"/>
        <end position="36"/>
    </location>
</feature>
<evidence type="ECO:0008006" key="10">
    <source>
        <dbReference type="Google" id="ProtNLM"/>
    </source>
</evidence>
<dbReference type="InterPro" id="IPR048800">
    <property type="entry name" value="Cac1-like_C"/>
</dbReference>
<sequence>MPLLEMSLNIQETEATGRKRSHDEFEVDTVKAEGSEGAKLPLSASDQPNGDCALPFIVTAGSQSTPQASPDLTEAGSSTPARKSPSPQTPAKKEAAKSSTTTGSASKSAANPSVKRKKLSAAEKEAREKEVAKQKEEREEKAAIRAVEKAKADAEKAARVKEREDKRRQKEEEKKRKDEEKKRKEDEEEKKTRQQRTLGSFFKVPNTPKKADDSTTSKASTPGDSSPVKLPNRASKSEYEKLFKPFFIKEHTRVACLGPPMDTETRDAKSKILDECIGGERADELQASPFDPVHLLALPGKPSKRGRLHHPVRHIMEHVYKETEKSDNASPDHAAKIMQEAREKLSKVPMKVIAFSRDVRPPYYGTMSFKPFALGKSNMSQLARKPMGRRLPLDYEYDSEAEWQEEEEGEDLEADDDEEEVEDEDDMDGFLDDSEDAGLSRRVFANALQPESTGICFEDTGLVMNHVVYEHRMEIMHTGLEQTWGIDPFSTQYWEPEIKARTTRAAPAVETGARMAPPPTRVNAFVALTSGTGAGGNPKLVKAELMDDVKQAILANKSLSKAGIIDYVFHKFQDDVSRTEVKNTLELVAEKTGKGRTKEWTLRSGHEITA</sequence>
<keyword evidence="3" id="KW-0234">DNA repair</keyword>
<keyword evidence="4" id="KW-0539">Nucleus</keyword>
<dbReference type="OrthoDB" id="79480at2759"/>
<accession>A0A8H4UQ83</accession>
<feature type="domain" description="Chromatin assembly factor 1 subunit Cac1-like C-terminal" evidence="7">
    <location>
        <begin position="546"/>
        <end position="602"/>
    </location>
</feature>
<evidence type="ECO:0000256" key="4">
    <source>
        <dbReference type="ARBA" id="ARBA00023242"/>
    </source>
</evidence>
<comment type="caution">
    <text evidence="8">The sequence shown here is derived from an EMBL/GenBank/DDBJ whole genome shotgun (WGS) entry which is preliminary data.</text>
</comment>
<evidence type="ECO:0000256" key="5">
    <source>
        <dbReference type="SAM" id="MobiDB-lite"/>
    </source>
</evidence>
<feature type="compositionally biased region" description="Low complexity" evidence="5">
    <location>
        <begin position="97"/>
        <end position="110"/>
    </location>
</feature>
<keyword evidence="2" id="KW-0227">DNA damage</keyword>
<dbReference type="EMBL" id="JABEYC010000190">
    <property type="protein sequence ID" value="KAF4980996.1"/>
    <property type="molecule type" value="Genomic_DNA"/>
</dbReference>
<dbReference type="Pfam" id="PF12253">
    <property type="entry name" value="CAF1A_dimeriz"/>
    <property type="match status" value="1"/>
</dbReference>
<dbReference type="Proteomes" id="UP000635477">
    <property type="component" value="Unassembled WGS sequence"/>
</dbReference>
<reference evidence="8" key="2">
    <citation type="submission" date="2020-05" db="EMBL/GenBank/DDBJ databases">
        <authorList>
            <person name="Kim H.-S."/>
            <person name="Proctor R.H."/>
            <person name="Brown D.W."/>
        </authorList>
    </citation>
    <scope>NUCLEOTIDE SEQUENCE</scope>
    <source>
        <strain evidence="8">NRRL 22465</strain>
    </source>
</reference>
<protein>
    <recommendedName>
        <fullName evidence="10">Chromatin assembly factor 1 subunit rlf2</fullName>
    </recommendedName>
</protein>
<comment type="subcellular location">
    <subcellularLocation>
        <location evidence="1">Nucleus</location>
    </subcellularLocation>
</comment>
<dbReference type="GO" id="GO:0005634">
    <property type="term" value="C:nucleus"/>
    <property type="evidence" value="ECO:0007669"/>
    <property type="project" value="UniProtKB-SubCell"/>
</dbReference>
<feature type="region of interest" description="Disordered" evidence="5">
    <location>
        <begin position="1"/>
        <end position="234"/>
    </location>
</feature>
<keyword evidence="9" id="KW-1185">Reference proteome</keyword>
<dbReference type="InterPro" id="IPR022043">
    <property type="entry name" value="CAF1A_DD"/>
</dbReference>
<proteinExistence type="predicted"/>
<evidence type="ECO:0000256" key="1">
    <source>
        <dbReference type="ARBA" id="ARBA00004123"/>
    </source>
</evidence>
<feature type="compositionally biased region" description="Basic and acidic residues" evidence="5">
    <location>
        <begin position="120"/>
        <end position="192"/>
    </location>
</feature>
<feature type="domain" description="Chromatin assembly factor 1 subunit A dimerization" evidence="6">
    <location>
        <begin position="351"/>
        <end position="427"/>
    </location>
</feature>
<dbReference type="Pfam" id="PF21796">
    <property type="entry name" value="Cac1_C"/>
    <property type="match status" value="1"/>
</dbReference>